<gene>
    <name evidence="2" type="ORF">OL497_18340</name>
</gene>
<organism evidence="2 3">
    <name type="scientific">Chitinophaga nivalis</name>
    <dbReference type="NCBI Taxonomy" id="2991709"/>
    <lineage>
        <taxon>Bacteria</taxon>
        <taxon>Pseudomonadati</taxon>
        <taxon>Bacteroidota</taxon>
        <taxon>Chitinophagia</taxon>
        <taxon>Chitinophagales</taxon>
        <taxon>Chitinophagaceae</taxon>
        <taxon>Chitinophaga</taxon>
    </lineage>
</organism>
<accession>A0ABT3IPQ6</accession>
<evidence type="ECO:0000256" key="1">
    <source>
        <dbReference type="SAM" id="Phobius"/>
    </source>
</evidence>
<keyword evidence="1" id="KW-0472">Membrane</keyword>
<keyword evidence="1" id="KW-1133">Transmembrane helix</keyword>
<keyword evidence="1" id="KW-0812">Transmembrane</keyword>
<evidence type="ECO:0000313" key="2">
    <source>
        <dbReference type="EMBL" id="MCW3485871.1"/>
    </source>
</evidence>
<evidence type="ECO:0000313" key="3">
    <source>
        <dbReference type="Proteomes" id="UP001207742"/>
    </source>
</evidence>
<dbReference type="Proteomes" id="UP001207742">
    <property type="component" value="Unassembled WGS sequence"/>
</dbReference>
<name>A0ABT3IPQ6_9BACT</name>
<feature type="transmembrane region" description="Helical" evidence="1">
    <location>
        <begin position="21"/>
        <end position="42"/>
    </location>
</feature>
<protein>
    <submittedName>
        <fullName evidence="2">Uncharacterized protein</fullName>
    </submittedName>
</protein>
<sequence length="49" mass="5592">MNYELCGKNYALRADAYRYRPAARASSFFTYLSFLFTASPVYPATTLPD</sequence>
<keyword evidence="3" id="KW-1185">Reference proteome</keyword>
<dbReference type="RefSeq" id="WP_264732689.1">
    <property type="nucleotide sequence ID" value="NZ_JAPDNR010000001.1"/>
</dbReference>
<dbReference type="EMBL" id="JAPDNS010000002">
    <property type="protein sequence ID" value="MCW3485871.1"/>
    <property type="molecule type" value="Genomic_DNA"/>
</dbReference>
<reference evidence="2 3" key="1">
    <citation type="submission" date="2022-10" db="EMBL/GenBank/DDBJ databases">
        <title>Chitinophaga nivalis PC15 sp. nov., isolated from Pyeongchang county, South Korea.</title>
        <authorList>
            <person name="Trinh H.N."/>
        </authorList>
    </citation>
    <scope>NUCLEOTIDE SEQUENCE [LARGE SCALE GENOMIC DNA]</scope>
    <source>
        <strain evidence="2 3">PC14</strain>
    </source>
</reference>
<proteinExistence type="predicted"/>
<comment type="caution">
    <text evidence="2">The sequence shown here is derived from an EMBL/GenBank/DDBJ whole genome shotgun (WGS) entry which is preliminary data.</text>
</comment>